<accession>A0A917CCG2</accession>
<proteinExistence type="predicted"/>
<organism evidence="1 2">
    <name type="scientific">Paenibacillus albidus</name>
    <dbReference type="NCBI Taxonomy" id="2041023"/>
    <lineage>
        <taxon>Bacteria</taxon>
        <taxon>Bacillati</taxon>
        <taxon>Bacillota</taxon>
        <taxon>Bacilli</taxon>
        <taxon>Bacillales</taxon>
        <taxon>Paenibacillaceae</taxon>
        <taxon>Paenibacillus</taxon>
    </lineage>
</organism>
<comment type="caution">
    <text evidence="1">The sequence shown here is derived from an EMBL/GenBank/DDBJ whole genome shotgun (WGS) entry which is preliminary data.</text>
</comment>
<dbReference type="EMBL" id="BMKR01000011">
    <property type="protein sequence ID" value="GGF83028.1"/>
    <property type="molecule type" value="Genomic_DNA"/>
</dbReference>
<dbReference type="AlphaFoldDB" id="A0A917CCG2"/>
<protein>
    <submittedName>
        <fullName evidence="1">Uncharacterized protein</fullName>
    </submittedName>
</protein>
<dbReference type="Proteomes" id="UP000637643">
    <property type="component" value="Unassembled WGS sequence"/>
</dbReference>
<name>A0A917CCG2_9BACL</name>
<reference evidence="1" key="1">
    <citation type="journal article" date="2014" name="Int. J. Syst. Evol. Microbiol.">
        <title>Complete genome sequence of Corynebacterium casei LMG S-19264T (=DSM 44701T), isolated from a smear-ripened cheese.</title>
        <authorList>
            <consortium name="US DOE Joint Genome Institute (JGI-PGF)"/>
            <person name="Walter F."/>
            <person name="Albersmeier A."/>
            <person name="Kalinowski J."/>
            <person name="Ruckert C."/>
        </authorList>
    </citation>
    <scope>NUCLEOTIDE SEQUENCE</scope>
    <source>
        <strain evidence="1">CGMCC 1.16134</strain>
    </source>
</reference>
<reference evidence="1" key="2">
    <citation type="submission" date="2020-09" db="EMBL/GenBank/DDBJ databases">
        <authorList>
            <person name="Sun Q."/>
            <person name="Zhou Y."/>
        </authorList>
    </citation>
    <scope>NUCLEOTIDE SEQUENCE</scope>
    <source>
        <strain evidence="1">CGMCC 1.16134</strain>
    </source>
</reference>
<keyword evidence="2" id="KW-1185">Reference proteome</keyword>
<gene>
    <name evidence="1" type="ORF">GCM10010912_30180</name>
</gene>
<evidence type="ECO:0000313" key="2">
    <source>
        <dbReference type="Proteomes" id="UP000637643"/>
    </source>
</evidence>
<sequence length="91" mass="10535">MTAEEIREFGEALAERFVQIEKEYLSATETLKKVQMIEIPVPIELMQATKKLDFSFAQYELFSGIIDTLPLDIRLTFLKHCQKIRGNKEGI</sequence>
<evidence type="ECO:0000313" key="1">
    <source>
        <dbReference type="EMBL" id="GGF83028.1"/>
    </source>
</evidence>
<dbReference type="RefSeq" id="WP_189026143.1">
    <property type="nucleotide sequence ID" value="NZ_BMKR01000011.1"/>
</dbReference>